<dbReference type="GO" id="GO:0016020">
    <property type="term" value="C:membrane"/>
    <property type="evidence" value="ECO:0007669"/>
    <property type="project" value="UniProtKB-SubCell"/>
</dbReference>
<dbReference type="SUPFAM" id="SSF103473">
    <property type="entry name" value="MFS general substrate transporter"/>
    <property type="match status" value="1"/>
</dbReference>
<dbReference type="Proteomes" id="UP000681425">
    <property type="component" value="Chromosome"/>
</dbReference>
<dbReference type="PANTHER" id="PTHR23505:SF79">
    <property type="entry name" value="PROTEIN SPINSTER"/>
    <property type="match status" value="1"/>
</dbReference>
<keyword evidence="3 6" id="KW-0812">Transmembrane</keyword>
<organism evidence="8 9">
    <name type="scientific">Sphingobium phenoxybenzoativorans</name>
    <dbReference type="NCBI Taxonomy" id="1592790"/>
    <lineage>
        <taxon>Bacteria</taxon>
        <taxon>Pseudomonadati</taxon>
        <taxon>Pseudomonadota</taxon>
        <taxon>Alphaproteobacteria</taxon>
        <taxon>Sphingomonadales</taxon>
        <taxon>Sphingomonadaceae</taxon>
        <taxon>Sphingobium</taxon>
    </lineage>
</organism>
<feature type="transmembrane region" description="Helical" evidence="6">
    <location>
        <begin position="322"/>
        <end position="346"/>
    </location>
</feature>
<dbReference type="AlphaFoldDB" id="A0A975KCS6"/>
<feature type="transmembrane region" description="Helical" evidence="6">
    <location>
        <begin position="221"/>
        <end position="244"/>
    </location>
</feature>
<dbReference type="InterPro" id="IPR020846">
    <property type="entry name" value="MFS_dom"/>
</dbReference>
<gene>
    <name evidence="8" type="ORF">KFK14_10730</name>
</gene>
<dbReference type="InterPro" id="IPR036259">
    <property type="entry name" value="MFS_trans_sf"/>
</dbReference>
<sequence length="431" mass="45203">MAKLKDWAVVFLLTGAVILSFVDRYAFAVLLDPIKHTMHLSDGQIGLLNGIAFGLFYACMGLPLGWLADKWSRKGTIMACIAAWSAATACCGLARNYTQLLAARIGVGAGEAGLVPSAYAIMHDRFDKASLAKPFSVFTLGGHVGAGASLLITGFLFGFFSRDGGAGFMSGLLAWQKTFVVIALPGIIFVLLVAFIREAPRTAAADTRVEKGFFRLVKAQIGTYTLLYAGMAGMLCCTMGLLSWMPAVFIREFGFTPGEVGASYGAIVLIVAPFGVFAGGFVADALQKRGYEAAHPVVLLSGPVLTFPLICLLPFVGAATPMLVLVGALHFCVAIPQGVAAAYIQIITAQPIRSRMSAVYVMVGNVTGLGLVPVSIGYLSDLYAGTEGGLRMAIFYVLATSLATALVTLGMLFVRQRKPVPAGNSGGAVSA</sequence>
<dbReference type="InterPro" id="IPR011701">
    <property type="entry name" value="MFS"/>
</dbReference>
<keyword evidence="5 6" id="KW-0472">Membrane</keyword>
<accession>A0A975KCS6</accession>
<evidence type="ECO:0000256" key="2">
    <source>
        <dbReference type="ARBA" id="ARBA00022448"/>
    </source>
</evidence>
<feature type="transmembrane region" description="Helical" evidence="6">
    <location>
        <begin position="297"/>
        <end position="316"/>
    </location>
</feature>
<dbReference type="PANTHER" id="PTHR23505">
    <property type="entry name" value="SPINSTER"/>
    <property type="match status" value="1"/>
</dbReference>
<dbReference type="RefSeq" id="WP_212610777.1">
    <property type="nucleotide sequence ID" value="NZ_CP073910.1"/>
</dbReference>
<feature type="transmembrane region" description="Helical" evidence="6">
    <location>
        <begin position="392"/>
        <end position="414"/>
    </location>
</feature>
<feature type="transmembrane region" description="Helical" evidence="6">
    <location>
        <begin position="358"/>
        <end position="380"/>
    </location>
</feature>
<name>A0A975KCS6_9SPHN</name>
<feature type="transmembrane region" description="Helical" evidence="6">
    <location>
        <begin position="44"/>
        <end position="68"/>
    </location>
</feature>
<keyword evidence="2" id="KW-0813">Transport</keyword>
<keyword evidence="4 6" id="KW-1133">Transmembrane helix</keyword>
<dbReference type="KEGG" id="spph:KFK14_10730"/>
<proteinExistence type="predicted"/>
<evidence type="ECO:0000256" key="3">
    <source>
        <dbReference type="ARBA" id="ARBA00022692"/>
    </source>
</evidence>
<evidence type="ECO:0000259" key="7">
    <source>
        <dbReference type="PROSITE" id="PS50850"/>
    </source>
</evidence>
<feature type="transmembrane region" description="Helical" evidence="6">
    <location>
        <begin position="134"/>
        <end position="159"/>
    </location>
</feature>
<feature type="transmembrane region" description="Helical" evidence="6">
    <location>
        <begin position="179"/>
        <end position="200"/>
    </location>
</feature>
<dbReference type="EMBL" id="CP073910">
    <property type="protein sequence ID" value="QUT07807.1"/>
    <property type="molecule type" value="Genomic_DNA"/>
</dbReference>
<feature type="domain" description="Major facilitator superfamily (MFS) profile" evidence="7">
    <location>
        <begin position="9"/>
        <end position="417"/>
    </location>
</feature>
<feature type="transmembrane region" description="Helical" evidence="6">
    <location>
        <begin position="264"/>
        <end position="285"/>
    </location>
</feature>
<dbReference type="Pfam" id="PF07690">
    <property type="entry name" value="MFS_1"/>
    <property type="match status" value="1"/>
</dbReference>
<evidence type="ECO:0000256" key="6">
    <source>
        <dbReference type="SAM" id="Phobius"/>
    </source>
</evidence>
<evidence type="ECO:0000256" key="1">
    <source>
        <dbReference type="ARBA" id="ARBA00004141"/>
    </source>
</evidence>
<dbReference type="PROSITE" id="PS50850">
    <property type="entry name" value="MFS"/>
    <property type="match status" value="1"/>
</dbReference>
<dbReference type="InterPro" id="IPR044770">
    <property type="entry name" value="MFS_spinster-like"/>
</dbReference>
<evidence type="ECO:0000313" key="8">
    <source>
        <dbReference type="EMBL" id="QUT07807.1"/>
    </source>
</evidence>
<dbReference type="Gene3D" id="1.20.1250.20">
    <property type="entry name" value="MFS general substrate transporter like domains"/>
    <property type="match status" value="2"/>
</dbReference>
<evidence type="ECO:0000313" key="9">
    <source>
        <dbReference type="Proteomes" id="UP000681425"/>
    </source>
</evidence>
<comment type="subcellular location">
    <subcellularLocation>
        <location evidence="1">Membrane</location>
        <topology evidence="1">Multi-pass membrane protein</topology>
    </subcellularLocation>
</comment>
<protein>
    <submittedName>
        <fullName evidence="8">MFS transporter</fullName>
    </submittedName>
</protein>
<evidence type="ECO:0000256" key="4">
    <source>
        <dbReference type="ARBA" id="ARBA00022989"/>
    </source>
</evidence>
<reference evidence="8" key="1">
    <citation type="submission" date="2021-04" db="EMBL/GenBank/DDBJ databases">
        <title>Isolation of p-tert-butylphenol degrading bacteria Sphingobium phenoxybenzoativorans Tas13 from active sludge.</title>
        <authorList>
            <person name="Li Y."/>
        </authorList>
    </citation>
    <scope>NUCLEOTIDE SEQUENCE</scope>
    <source>
        <strain evidence="8">Tas13</strain>
    </source>
</reference>
<keyword evidence="9" id="KW-1185">Reference proteome</keyword>
<evidence type="ECO:0000256" key="5">
    <source>
        <dbReference type="ARBA" id="ARBA00023136"/>
    </source>
</evidence>
<dbReference type="GO" id="GO:0022857">
    <property type="term" value="F:transmembrane transporter activity"/>
    <property type="evidence" value="ECO:0007669"/>
    <property type="project" value="InterPro"/>
</dbReference>